<dbReference type="Proteomes" id="UP000005710">
    <property type="component" value="Unassembled WGS sequence"/>
</dbReference>
<proteinExistence type="predicted"/>
<sequence>MSQHEHRDEPAGTTPQDVLPGQEGPAPGGPAGTRRQPGQGRSGPPQGTRGPGDAQANPAAGDGLNPLTTAAAGHFGPAWVHTGEGEGVDTPAPYNPLSNSVGFQQFATHPEEFRSAPQAVQNDPPGAGVVTPSLTTPPAPQPLQGRPGGEGNGRDAARRRDAAGGRNRARQGPDGGDSRGGA</sequence>
<protein>
    <submittedName>
        <fullName evidence="2">Uncharacterized protein</fullName>
    </submittedName>
</protein>
<name>K6PZK6_9FIRM</name>
<organism evidence="2 3">
    <name type="scientific">Thermaerobacter subterraneus DSM 13965</name>
    <dbReference type="NCBI Taxonomy" id="867903"/>
    <lineage>
        <taxon>Bacteria</taxon>
        <taxon>Bacillati</taxon>
        <taxon>Bacillota</taxon>
        <taxon>Clostridia</taxon>
        <taxon>Eubacteriales</taxon>
        <taxon>Clostridiales Family XVII. Incertae Sedis</taxon>
        <taxon>Thermaerobacter</taxon>
    </lineage>
</organism>
<gene>
    <name evidence="2" type="ORF">ThesuDRAFT_01728</name>
</gene>
<dbReference type="RefSeq" id="WP_006904000.1">
    <property type="nucleotide sequence ID" value="NZ_JH976535.1"/>
</dbReference>
<feature type="compositionally biased region" description="Polar residues" evidence="1">
    <location>
        <begin position="96"/>
        <end position="107"/>
    </location>
</feature>
<evidence type="ECO:0000313" key="2">
    <source>
        <dbReference type="EMBL" id="EKP94004.1"/>
    </source>
</evidence>
<keyword evidence="3" id="KW-1185">Reference proteome</keyword>
<reference evidence="2" key="1">
    <citation type="submission" date="2010-10" db="EMBL/GenBank/DDBJ databases">
        <authorList>
            <consortium name="US DOE Joint Genome Institute (JGI-PGF)"/>
            <person name="Lucas S."/>
            <person name="Copeland A."/>
            <person name="Lapidus A."/>
            <person name="Bruce D."/>
            <person name="Goodwin L."/>
            <person name="Pitluck S."/>
            <person name="Kyrpides N."/>
            <person name="Mavromatis K."/>
            <person name="Detter J.C."/>
            <person name="Han C."/>
            <person name="Land M."/>
            <person name="Hauser L."/>
            <person name="Markowitz V."/>
            <person name="Cheng J.-F."/>
            <person name="Hugenholtz P."/>
            <person name="Woyke T."/>
            <person name="Wu D."/>
            <person name="Pukall R."/>
            <person name="Wahrenburg C."/>
            <person name="Brambilla E."/>
            <person name="Klenk H.-P."/>
            <person name="Eisen J.A."/>
        </authorList>
    </citation>
    <scope>NUCLEOTIDE SEQUENCE [LARGE SCALE GENOMIC DNA]</scope>
    <source>
        <strain evidence="2">DSM 13965</strain>
    </source>
</reference>
<evidence type="ECO:0000256" key="1">
    <source>
        <dbReference type="SAM" id="MobiDB-lite"/>
    </source>
</evidence>
<feature type="compositionally biased region" description="Basic and acidic residues" evidence="1">
    <location>
        <begin position="152"/>
        <end position="163"/>
    </location>
</feature>
<feature type="compositionally biased region" description="Low complexity" evidence="1">
    <location>
        <begin position="32"/>
        <end position="52"/>
    </location>
</feature>
<feature type="region of interest" description="Disordered" evidence="1">
    <location>
        <begin position="1"/>
        <end position="182"/>
    </location>
</feature>
<comment type="caution">
    <text evidence="2">The sequence shown here is derived from an EMBL/GenBank/DDBJ whole genome shotgun (WGS) entry which is preliminary data.</text>
</comment>
<dbReference type="EMBL" id="AENY02000003">
    <property type="protein sequence ID" value="EKP94004.1"/>
    <property type="molecule type" value="Genomic_DNA"/>
</dbReference>
<feature type="compositionally biased region" description="Gly residues" evidence="1">
    <location>
        <begin position="173"/>
        <end position="182"/>
    </location>
</feature>
<feature type="compositionally biased region" description="Basic and acidic residues" evidence="1">
    <location>
        <begin position="1"/>
        <end position="10"/>
    </location>
</feature>
<dbReference type="HOGENOM" id="CLU_127154_0_0_9"/>
<reference evidence="2" key="2">
    <citation type="submission" date="2012-10" db="EMBL/GenBank/DDBJ databases">
        <title>Improved high-quality draft of Thermaerobacter subterraneus C21, DSM 13965.</title>
        <authorList>
            <consortium name="DOE Joint Genome Institute"/>
            <person name="Eisen J."/>
            <person name="Huntemann M."/>
            <person name="Wei C.-L."/>
            <person name="Han J."/>
            <person name="Detter J.C."/>
            <person name="Han C."/>
            <person name="Tapia R."/>
            <person name="Chen A."/>
            <person name="Kyrpides N."/>
            <person name="Mavromatis K."/>
            <person name="Markowitz V."/>
            <person name="Szeto E."/>
            <person name="Ivanova N."/>
            <person name="Mikhailova N."/>
            <person name="Ovchinnikova G."/>
            <person name="Pagani I."/>
            <person name="Pati A."/>
            <person name="Goodwin L."/>
            <person name="Nordberg H.P."/>
            <person name="Cantor M.N."/>
            <person name="Hua S.X."/>
            <person name="Woyke T."/>
            <person name="Eisen J."/>
            <person name="Klenk H.-P."/>
        </authorList>
    </citation>
    <scope>NUCLEOTIDE SEQUENCE [LARGE SCALE GENOMIC DNA]</scope>
    <source>
        <strain evidence="2">DSM 13965</strain>
    </source>
</reference>
<evidence type="ECO:0000313" key="3">
    <source>
        <dbReference type="Proteomes" id="UP000005710"/>
    </source>
</evidence>
<accession>K6PZK6</accession>
<dbReference type="AlphaFoldDB" id="K6PZK6"/>